<accession>A0ABP7VX25</accession>
<protein>
    <submittedName>
        <fullName evidence="6">TDP-N-acetylfucosamine:lipid II N-acetylfucosaminyltransferase</fullName>
    </submittedName>
</protein>
<evidence type="ECO:0000256" key="4">
    <source>
        <dbReference type="ARBA" id="ARBA00022679"/>
    </source>
</evidence>
<dbReference type="RefSeq" id="WP_344816838.1">
    <property type="nucleotide sequence ID" value="NZ_BAABCT010000006.1"/>
</dbReference>
<keyword evidence="2" id="KW-0997">Cell inner membrane</keyword>
<evidence type="ECO:0000256" key="2">
    <source>
        <dbReference type="ARBA" id="ARBA00022519"/>
    </source>
</evidence>
<keyword evidence="3" id="KW-0328">Glycosyltransferase</keyword>
<keyword evidence="4" id="KW-0808">Transferase</keyword>
<comment type="caution">
    <text evidence="6">The sequence shown here is derived from an EMBL/GenBank/DDBJ whole genome shotgun (WGS) entry which is preliminary data.</text>
</comment>
<keyword evidence="5" id="KW-0472">Membrane</keyword>
<evidence type="ECO:0000256" key="5">
    <source>
        <dbReference type="ARBA" id="ARBA00023136"/>
    </source>
</evidence>
<keyword evidence="1" id="KW-1003">Cell membrane</keyword>
<name>A0ABP7VX25_9FLAO</name>
<dbReference type="InterPro" id="IPR009993">
    <property type="entry name" value="WecF"/>
</dbReference>
<evidence type="ECO:0000313" key="7">
    <source>
        <dbReference type="Proteomes" id="UP001500367"/>
    </source>
</evidence>
<keyword evidence="7" id="KW-1185">Reference proteome</keyword>
<evidence type="ECO:0000256" key="3">
    <source>
        <dbReference type="ARBA" id="ARBA00022676"/>
    </source>
</evidence>
<proteinExistence type="predicted"/>
<dbReference type="Pfam" id="PF07429">
    <property type="entry name" value="Glyco_transf_56"/>
    <property type="match status" value="1"/>
</dbReference>
<gene>
    <name evidence="6" type="ORF">GCM10022389_22810</name>
</gene>
<reference evidence="7" key="1">
    <citation type="journal article" date="2019" name="Int. J. Syst. Evol. Microbiol.">
        <title>The Global Catalogue of Microorganisms (GCM) 10K type strain sequencing project: providing services to taxonomists for standard genome sequencing and annotation.</title>
        <authorList>
            <consortium name="The Broad Institute Genomics Platform"/>
            <consortium name="The Broad Institute Genome Sequencing Center for Infectious Disease"/>
            <person name="Wu L."/>
            <person name="Ma J."/>
        </authorList>
    </citation>
    <scope>NUCLEOTIDE SEQUENCE [LARGE SCALE GENOMIC DNA]</scope>
    <source>
        <strain evidence="7">JCM 17069</strain>
    </source>
</reference>
<evidence type="ECO:0000256" key="1">
    <source>
        <dbReference type="ARBA" id="ARBA00022475"/>
    </source>
</evidence>
<evidence type="ECO:0000313" key="6">
    <source>
        <dbReference type="EMBL" id="GAA4076440.1"/>
    </source>
</evidence>
<dbReference type="EMBL" id="BAABCT010000006">
    <property type="protein sequence ID" value="GAA4076440.1"/>
    <property type="molecule type" value="Genomic_DNA"/>
</dbReference>
<dbReference type="Proteomes" id="UP001500367">
    <property type="component" value="Unassembled WGS sequence"/>
</dbReference>
<organism evidence="6 7">
    <name type="scientific">Flavobacterium cheonanense</name>
    <dbReference type="NCBI Taxonomy" id="706183"/>
    <lineage>
        <taxon>Bacteria</taxon>
        <taxon>Pseudomonadati</taxon>
        <taxon>Bacteroidota</taxon>
        <taxon>Flavobacteriia</taxon>
        <taxon>Flavobacteriales</taxon>
        <taxon>Flavobacteriaceae</taxon>
        <taxon>Flavobacterium</taxon>
    </lineage>
</organism>
<sequence length="393" mass="46293">MNYHIMVQDKFLDSYIEDVYAIGEEQNNIFLFRGQENDTNYVSTKRKIEYIGNDKKVIKERLKSINSSDAIFVHWYDMWISEVLFDLPNKIYVMIWGGEFYCEPFWHHQWVYDKITLQNVKQQLKYPRIKFTLNPISLLRQVKRAYFFKKNLNLSYALKNKYVGRIDFLICLDKNDLFYQDYHKIKELYPAFRAKNVSGFYDQNFDRAQQISREKVVNSQEINILVGNSANAANNHLDAFEKLKDISNIVVICPLSYGGSKNEVEKIIDQGKQIFKDRFIPITNFMGRDEYVKFLNTIDIVFMYHNRQQAFGNICSALSLGKPVFLKYKNAVKGYLDGMGIKIYDAEEIEQQDLNKIIQESKDNLDKNVEMLKSSISEDKRLSDLKLLLKSTN</sequence>